<name>A0AAW7Q1V6_9BACT</name>
<evidence type="ECO:0000313" key="2">
    <source>
        <dbReference type="Proteomes" id="UP001170713"/>
    </source>
</evidence>
<evidence type="ECO:0000313" key="1">
    <source>
        <dbReference type="EMBL" id="MDN5113052.1"/>
    </source>
</evidence>
<reference evidence="1" key="2">
    <citation type="submission" date="2023-01" db="EMBL/GenBank/DDBJ databases">
        <authorList>
            <person name="Uljanovas D."/>
        </authorList>
    </citation>
    <scope>NUCLEOTIDE SEQUENCE</scope>
    <source>
        <strain evidence="1">W48</strain>
    </source>
</reference>
<dbReference type="RefSeq" id="WP_130529131.1">
    <property type="nucleotide sequence ID" value="NZ_JAQJJC010000001.1"/>
</dbReference>
<accession>A0AAW7Q1V6</accession>
<dbReference type="Proteomes" id="UP001170713">
    <property type="component" value="Unassembled WGS sequence"/>
</dbReference>
<dbReference type="AlphaFoldDB" id="A0AAW7Q1V6"/>
<protein>
    <recommendedName>
        <fullName evidence="3">Anti-bacteriophage protein A/HamA C-terminal domain-containing protein</fullName>
    </recommendedName>
</protein>
<dbReference type="EMBL" id="JAQJJC010000001">
    <property type="protein sequence ID" value="MDN5113052.1"/>
    <property type="molecule type" value="Genomic_DNA"/>
</dbReference>
<organism evidence="1 2">
    <name type="scientific">Aliarcobacter butzleri</name>
    <dbReference type="NCBI Taxonomy" id="28197"/>
    <lineage>
        <taxon>Bacteria</taxon>
        <taxon>Pseudomonadati</taxon>
        <taxon>Campylobacterota</taxon>
        <taxon>Epsilonproteobacteria</taxon>
        <taxon>Campylobacterales</taxon>
        <taxon>Arcobacteraceae</taxon>
        <taxon>Aliarcobacter</taxon>
    </lineage>
</organism>
<sequence>MSKIFDSNVIEIVKDKLTFHFINIENYDEAFKSFINNKIVSIYDSTFDEKDIELVKIQIKEWLDEKGADENKKAGFVAEFMCHLYINYLKFEQHFLFSNLEEKGSMKKGFDGLYKLDNEMWIYESKSSIATTKTADHNSNIGEAYRDVKAKLNGTKTNKFGNPISPWDNAVHHAEIAKIKDNKTLIENLKEFRNRFIKKDFENIKNFNVIPSSTIFLEDRYSVIDNDDLKDKLEKLIKKYDYKKMNVLCINKKSVNDFIGYINEV</sequence>
<reference evidence="1" key="1">
    <citation type="journal article" date="2023" name="Microorganisms">
        <title>Genomic Characterization of Arcobacter butzleri Strains Isolated from Various Sources in Lithuania.</title>
        <authorList>
            <person name="Uljanovas D."/>
            <person name="Golz G."/>
            <person name="Fleischmann S."/>
            <person name="Kudirkiene E."/>
            <person name="Kasetiene N."/>
            <person name="Grineviciene A."/>
            <person name="Tamuleviciene E."/>
            <person name="Aksomaitiene J."/>
            <person name="Alter T."/>
            <person name="Malakauskas M."/>
        </authorList>
    </citation>
    <scope>NUCLEOTIDE SEQUENCE</scope>
    <source>
        <strain evidence="1">W48</strain>
    </source>
</reference>
<comment type="caution">
    <text evidence="1">The sequence shown here is derived from an EMBL/GenBank/DDBJ whole genome shotgun (WGS) entry which is preliminary data.</text>
</comment>
<proteinExistence type="predicted"/>
<evidence type="ECO:0008006" key="3">
    <source>
        <dbReference type="Google" id="ProtNLM"/>
    </source>
</evidence>
<gene>
    <name evidence="1" type="ORF">PJV88_00215</name>
</gene>